<evidence type="ECO:0000313" key="2">
    <source>
        <dbReference type="Proteomes" id="UP001152888"/>
    </source>
</evidence>
<dbReference type="EMBL" id="CAKOFQ010006666">
    <property type="protein sequence ID" value="CAH1956714.1"/>
    <property type="molecule type" value="Genomic_DNA"/>
</dbReference>
<dbReference type="InterPro" id="IPR052958">
    <property type="entry name" value="IFN-induced_PKR_regulator"/>
</dbReference>
<sequence>MLKKTSSFTSESRTTLKTLNPTRWSGRILSISAVKLRYLDIIKSLTEIELQSHKKEEREEASSIKKQMCCFEFVFISTMLYKIFTQVNFASNVLQKKNIDLSESVTVLEQVEKNLTDLRSSWEILMIEATALANKWNIQPEFRQKRQPKVKKHFDKLLSDYRFNNSQILFKINVFNVVMNRVLTQISNRFRSMKKINKLFDLLLPKIILS</sequence>
<keyword evidence="2" id="KW-1185">Reference proteome</keyword>
<dbReference type="OrthoDB" id="6778351at2759"/>
<evidence type="ECO:0000313" key="1">
    <source>
        <dbReference type="EMBL" id="CAH1956714.1"/>
    </source>
</evidence>
<reference evidence="1" key="1">
    <citation type="submission" date="2022-03" db="EMBL/GenBank/DDBJ databases">
        <authorList>
            <person name="Sayadi A."/>
        </authorList>
    </citation>
    <scope>NUCLEOTIDE SEQUENCE</scope>
</reference>
<protein>
    <submittedName>
        <fullName evidence="1">Uncharacterized protein</fullName>
    </submittedName>
</protein>
<dbReference type="Proteomes" id="UP001152888">
    <property type="component" value="Unassembled WGS sequence"/>
</dbReference>
<organism evidence="1 2">
    <name type="scientific">Acanthoscelides obtectus</name>
    <name type="common">Bean weevil</name>
    <name type="synonym">Bruchus obtectus</name>
    <dbReference type="NCBI Taxonomy" id="200917"/>
    <lineage>
        <taxon>Eukaryota</taxon>
        <taxon>Metazoa</taxon>
        <taxon>Ecdysozoa</taxon>
        <taxon>Arthropoda</taxon>
        <taxon>Hexapoda</taxon>
        <taxon>Insecta</taxon>
        <taxon>Pterygota</taxon>
        <taxon>Neoptera</taxon>
        <taxon>Endopterygota</taxon>
        <taxon>Coleoptera</taxon>
        <taxon>Polyphaga</taxon>
        <taxon>Cucujiformia</taxon>
        <taxon>Chrysomeloidea</taxon>
        <taxon>Chrysomelidae</taxon>
        <taxon>Bruchinae</taxon>
        <taxon>Bruchini</taxon>
        <taxon>Acanthoscelides</taxon>
    </lineage>
</organism>
<gene>
    <name evidence="1" type="ORF">ACAOBT_LOCUS1692</name>
</gene>
<accession>A0A9P0JS34</accession>
<proteinExistence type="predicted"/>
<dbReference type="PANTHER" id="PTHR46289:SF19">
    <property type="entry name" value="ZINC FINGER MYM-TYPE CONTAINING 1"/>
    <property type="match status" value="1"/>
</dbReference>
<dbReference type="PANTHER" id="PTHR46289">
    <property type="entry name" value="52 KDA REPRESSOR OF THE INHIBITOR OF THE PROTEIN KINASE-LIKE PROTEIN-RELATED"/>
    <property type="match status" value="1"/>
</dbReference>
<name>A0A9P0JS34_ACAOB</name>
<comment type="caution">
    <text evidence="1">The sequence shown here is derived from an EMBL/GenBank/DDBJ whole genome shotgun (WGS) entry which is preliminary data.</text>
</comment>
<dbReference type="AlphaFoldDB" id="A0A9P0JS34"/>